<gene>
    <name evidence="2" type="ORF">HPB51_000332</name>
</gene>
<reference evidence="2" key="1">
    <citation type="journal article" date="2020" name="Cell">
        <title>Large-Scale Comparative Analyses of Tick Genomes Elucidate Their Genetic Diversity and Vector Capacities.</title>
        <authorList>
            <consortium name="Tick Genome and Microbiome Consortium (TIGMIC)"/>
            <person name="Jia N."/>
            <person name="Wang J."/>
            <person name="Shi W."/>
            <person name="Du L."/>
            <person name="Sun Y."/>
            <person name="Zhan W."/>
            <person name="Jiang J.F."/>
            <person name="Wang Q."/>
            <person name="Zhang B."/>
            <person name="Ji P."/>
            <person name="Bell-Sakyi L."/>
            <person name="Cui X.M."/>
            <person name="Yuan T.T."/>
            <person name="Jiang B.G."/>
            <person name="Yang W.F."/>
            <person name="Lam T.T."/>
            <person name="Chang Q.C."/>
            <person name="Ding S.J."/>
            <person name="Wang X.J."/>
            <person name="Zhu J.G."/>
            <person name="Ruan X.D."/>
            <person name="Zhao L."/>
            <person name="Wei J.T."/>
            <person name="Ye R.Z."/>
            <person name="Que T.C."/>
            <person name="Du C.H."/>
            <person name="Zhou Y.H."/>
            <person name="Cheng J.X."/>
            <person name="Dai P.F."/>
            <person name="Guo W.B."/>
            <person name="Han X.H."/>
            <person name="Huang E.J."/>
            <person name="Li L.F."/>
            <person name="Wei W."/>
            <person name="Gao Y.C."/>
            <person name="Liu J.Z."/>
            <person name="Shao H.Z."/>
            <person name="Wang X."/>
            <person name="Wang C.C."/>
            <person name="Yang T.C."/>
            <person name="Huo Q.B."/>
            <person name="Li W."/>
            <person name="Chen H.Y."/>
            <person name="Chen S.E."/>
            <person name="Zhou L.G."/>
            <person name="Ni X.B."/>
            <person name="Tian J.H."/>
            <person name="Sheng Y."/>
            <person name="Liu T."/>
            <person name="Pan Y.S."/>
            <person name="Xia L.Y."/>
            <person name="Li J."/>
            <person name="Zhao F."/>
            <person name="Cao W.C."/>
        </authorList>
    </citation>
    <scope>NUCLEOTIDE SEQUENCE</scope>
    <source>
        <strain evidence="2">Rmic-2018</strain>
    </source>
</reference>
<comment type="caution">
    <text evidence="2">The sequence shown here is derived from an EMBL/GenBank/DDBJ whole genome shotgun (WGS) entry which is preliminary data.</text>
</comment>
<dbReference type="AlphaFoldDB" id="A0A9J6E4D4"/>
<evidence type="ECO:0000313" key="2">
    <source>
        <dbReference type="EMBL" id="KAH8029419.1"/>
    </source>
</evidence>
<feature type="compositionally biased region" description="Basic and acidic residues" evidence="1">
    <location>
        <begin position="140"/>
        <end position="151"/>
    </location>
</feature>
<reference evidence="2" key="2">
    <citation type="submission" date="2021-09" db="EMBL/GenBank/DDBJ databases">
        <authorList>
            <person name="Jia N."/>
            <person name="Wang J."/>
            <person name="Shi W."/>
            <person name="Du L."/>
            <person name="Sun Y."/>
            <person name="Zhan W."/>
            <person name="Jiang J."/>
            <person name="Wang Q."/>
            <person name="Zhang B."/>
            <person name="Ji P."/>
            <person name="Sakyi L.B."/>
            <person name="Cui X."/>
            <person name="Yuan T."/>
            <person name="Jiang B."/>
            <person name="Yang W."/>
            <person name="Lam T.T.-Y."/>
            <person name="Chang Q."/>
            <person name="Ding S."/>
            <person name="Wang X."/>
            <person name="Zhu J."/>
            <person name="Ruan X."/>
            <person name="Zhao L."/>
            <person name="Wei J."/>
            <person name="Que T."/>
            <person name="Du C."/>
            <person name="Cheng J."/>
            <person name="Dai P."/>
            <person name="Han X."/>
            <person name="Huang E."/>
            <person name="Gao Y."/>
            <person name="Liu J."/>
            <person name="Shao H."/>
            <person name="Ye R."/>
            <person name="Li L."/>
            <person name="Wei W."/>
            <person name="Wang X."/>
            <person name="Wang C."/>
            <person name="Huo Q."/>
            <person name="Li W."/>
            <person name="Guo W."/>
            <person name="Chen H."/>
            <person name="Chen S."/>
            <person name="Zhou L."/>
            <person name="Zhou L."/>
            <person name="Ni X."/>
            <person name="Tian J."/>
            <person name="Zhou Y."/>
            <person name="Sheng Y."/>
            <person name="Liu T."/>
            <person name="Pan Y."/>
            <person name="Xia L."/>
            <person name="Li J."/>
            <person name="Zhao F."/>
            <person name="Cao W."/>
        </authorList>
    </citation>
    <scope>NUCLEOTIDE SEQUENCE</scope>
    <source>
        <strain evidence="2">Rmic-2018</strain>
        <tissue evidence="2">Larvae</tissue>
    </source>
</reference>
<evidence type="ECO:0008006" key="4">
    <source>
        <dbReference type="Google" id="ProtNLM"/>
    </source>
</evidence>
<name>A0A9J6E4D4_RHIMP</name>
<feature type="region of interest" description="Disordered" evidence="1">
    <location>
        <begin position="165"/>
        <end position="190"/>
    </location>
</feature>
<feature type="compositionally biased region" description="Basic residues" evidence="1">
    <location>
        <begin position="178"/>
        <end position="190"/>
    </location>
</feature>
<sequence length="190" mass="21555">MSSATRSIRNYARGRISSEATNILLREADIISSEEFEERYIIWFPAHTPSASSILNLNEEAHRVARGLTALAMELPMRYREERSAEQDADDMNFTDNGGGFHATSRCRWPCYYSAPEQQLAPARRQATTTTTARVTLYERQSRERAVRDPEGILDPRAVPTQGCLASSTVCSKEIRTRPRHSRSRAPKHK</sequence>
<protein>
    <recommendedName>
        <fullName evidence="4">Tick transposon</fullName>
    </recommendedName>
</protein>
<evidence type="ECO:0000313" key="3">
    <source>
        <dbReference type="Proteomes" id="UP000821866"/>
    </source>
</evidence>
<feature type="region of interest" description="Disordered" evidence="1">
    <location>
        <begin position="140"/>
        <end position="159"/>
    </location>
</feature>
<organism evidence="2 3">
    <name type="scientific">Rhipicephalus microplus</name>
    <name type="common">Cattle tick</name>
    <name type="synonym">Boophilus microplus</name>
    <dbReference type="NCBI Taxonomy" id="6941"/>
    <lineage>
        <taxon>Eukaryota</taxon>
        <taxon>Metazoa</taxon>
        <taxon>Ecdysozoa</taxon>
        <taxon>Arthropoda</taxon>
        <taxon>Chelicerata</taxon>
        <taxon>Arachnida</taxon>
        <taxon>Acari</taxon>
        <taxon>Parasitiformes</taxon>
        <taxon>Ixodida</taxon>
        <taxon>Ixodoidea</taxon>
        <taxon>Ixodidae</taxon>
        <taxon>Rhipicephalinae</taxon>
        <taxon>Rhipicephalus</taxon>
        <taxon>Boophilus</taxon>
    </lineage>
</organism>
<accession>A0A9J6E4D4</accession>
<proteinExistence type="predicted"/>
<keyword evidence="3" id="KW-1185">Reference proteome</keyword>
<dbReference type="EMBL" id="JABSTU010000005">
    <property type="protein sequence ID" value="KAH8029419.1"/>
    <property type="molecule type" value="Genomic_DNA"/>
</dbReference>
<dbReference type="Proteomes" id="UP000821866">
    <property type="component" value="Chromosome 3"/>
</dbReference>
<evidence type="ECO:0000256" key="1">
    <source>
        <dbReference type="SAM" id="MobiDB-lite"/>
    </source>
</evidence>